<protein>
    <submittedName>
        <fullName evidence="1">Prophage Lp2 protein 34</fullName>
    </submittedName>
</protein>
<sequence length="92" mass="10105">MSQTEALELLAKFARGDVKETVVVGTTMGAETVEKELDHKTQLNAIKEVLRFSKFSNDITEQQVRKAKADADMAEAKVKLLDGNNGEIQPEG</sequence>
<dbReference type="HOGENOM" id="CLU_2409694_0_0_9"/>
<dbReference type="AlphaFoldDB" id="K0D960"/>
<reference evidence="1 2" key="1">
    <citation type="journal article" date="2012" name="J. Bacteriol.">
        <title>Complete genome sequence of Leuconostoc carnosum strain JB16, isolated from Kimchi.</title>
        <authorList>
            <person name="Jung J.Y."/>
            <person name="Lee S.H."/>
            <person name="Jeon C.O."/>
        </authorList>
    </citation>
    <scope>NUCLEOTIDE SEQUENCE [LARGE SCALE GENOMIC DNA]</scope>
    <source>
        <strain evidence="1 2">JB16</strain>
    </source>
</reference>
<dbReference type="PATRIC" id="fig|1229758.3.peg.403"/>
<keyword evidence="2" id="KW-1185">Reference proteome</keyword>
<name>K0D960_LEUCJ</name>
<dbReference type="KEGG" id="lcn:C270_02015"/>
<accession>K0D960</accession>
<dbReference type="eggNOG" id="COG3728">
    <property type="taxonomic scope" value="Bacteria"/>
</dbReference>
<organism evidence="1 2">
    <name type="scientific">Leuconostoc carnosum (strain JB16)</name>
    <dbReference type="NCBI Taxonomy" id="1229758"/>
    <lineage>
        <taxon>Bacteria</taxon>
        <taxon>Bacillati</taxon>
        <taxon>Bacillota</taxon>
        <taxon>Bacilli</taxon>
        <taxon>Lactobacillales</taxon>
        <taxon>Lactobacillaceae</taxon>
        <taxon>Leuconostoc</taxon>
    </lineage>
</organism>
<proteinExistence type="predicted"/>
<gene>
    <name evidence="1" type="ordered locus">C270_02015</name>
</gene>
<evidence type="ECO:0000313" key="2">
    <source>
        <dbReference type="Proteomes" id="UP000006299"/>
    </source>
</evidence>
<dbReference type="Proteomes" id="UP000006299">
    <property type="component" value="Chromosome"/>
</dbReference>
<evidence type="ECO:0000313" key="1">
    <source>
        <dbReference type="EMBL" id="AFT81318.1"/>
    </source>
</evidence>
<dbReference type="EMBL" id="CP003851">
    <property type="protein sequence ID" value="AFT81318.1"/>
    <property type="molecule type" value="Genomic_DNA"/>
</dbReference>
<dbReference type="Gene3D" id="6.10.140.2160">
    <property type="match status" value="1"/>
</dbReference>